<protein>
    <recommendedName>
        <fullName evidence="5">Tyrosine-protein phosphatase</fullName>
        <ecNumber evidence="5">3.1.3.48</ecNumber>
    </recommendedName>
</protein>
<keyword evidence="2 5" id="KW-0378">Hydrolase</keyword>
<dbReference type="Pfam" id="PF19567">
    <property type="entry name" value="CpsB_CapC"/>
    <property type="match status" value="1"/>
</dbReference>
<keyword evidence="7" id="KW-1185">Reference proteome</keyword>
<comment type="catalytic activity">
    <reaction evidence="4 5">
        <text>O-phospho-L-tyrosyl-[protein] + H2O = L-tyrosyl-[protein] + phosphate</text>
        <dbReference type="Rhea" id="RHEA:10684"/>
        <dbReference type="Rhea" id="RHEA-COMP:10136"/>
        <dbReference type="Rhea" id="RHEA-COMP:20101"/>
        <dbReference type="ChEBI" id="CHEBI:15377"/>
        <dbReference type="ChEBI" id="CHEBI:43474"/>
        <dbReference type="ChEBI" id="CHEBI:46858"/>
        <dbReference type="ChEBI" id="CHEBI:61978"/>
        <dbReference type="EC" id="3.1.3.48"/>
    </reaction>
</comment>
<organism evidence="6 7">
    <name type="scientific">Paenibacillus rhizovicinus</name>
    <dbReference type="NCBI Taxonomy" id="2704463"/>
    <lineage>
        <taxon>Bacteria</taxon>
        <taxon>Bacillati</taxon>
        <taxon>Bacillota</taxon>
        <taxon>Bacilli</taxon>
        <taxon>Bacillales</taxon>
        <taxon>Paenibacillaceae</taxon>
        <taxon>Paenibacillus</taxon>
    </lineage>
</organism>
<gene>
    <name evidence="6" type="ORF">GZH47_08395</name>
</gene>
<dbReference type="KEGG" id="prz:GZH47_08395"/>
<proteinExistence type="inferred from homology"/>
<dbReference type="AlphaFoldDB" id="A0A6C0NXF5"/>
<evidence type="ECO:0000256" key="4">
    <source>
        <dbReference type="ARBA" id="ARBA00051722"/>
    </source>
</evidence>
<evidence type="ECO:0000313" key="7">
    <source>
        <dbReference type="Proteomes" id="UP000479114"/>
    </source>
</evidence>
<accession>A0A6C0NXF5</accession>
<evidence type="ECO:0000256" key="2">
    <source>
        <dbReference type="ARBA" id="ARBA00022801"/>
    </source>
</evidence>
<dbReference type="SUPFAM" id="SSF89550">
    <property type="entry name" value="PHP domain-like"/>
    <property type="match status" value="1"/>
</dbReference>
<dbReference type="EC" id="3.1.3.48" evidence="5"/>
<dbReference type="InterPro" id="IPR016195">
    <property type="entry name" value="Pol/histidinol_Pase-like"/>
</dbReference>
<dbReference type="GO" id="GO:0030145">
    <property type="term" value="F:manganese ion binding"/>
    <property type="evidence" value="ECO:0007669"/>
    <property type="project" value="UniProtKB-UniRule"/>
</dbReference>
<dbReference type="PIRSF" id="PIRSF016557">
    <property type="entry name" value="Caps_synth_CpsB"/>
    <property type="match status" value="1"/>
</dbReference>
<dbReference type="RefSeq" id="WP_162639677.1">
    <property type="nucleotide sequence ID" value="NZ_CP048286.1"/>
</dbReference>
<evidence type="ECO:0000256" key="5">
    <source>
        <dbReference type="PIRNR" id="PIRNR016557"/>
    </source>
</evidence>
<evidence type="ECO:0000256" key="1">
    <source>
        <dbReference type="ARBA" id="ARBA00005750"/>
    </source>
</evidence>
<dbReference type="EMBL" id="CP048286">
    <property type="protein sequence ID" value="QHW30868.1"/>
    <property type="molecule type" value="Genomic_DNA"/>
</dbReference>
<dbReference type="Gene3D" id="3.20.20.140">
    <property type="entry name" value="Metal-dependent hydrolases"/>
    <property type="match status" value="1"/>
</dbReference>
<comment type="similarity">
    <text evidence="1 5">Belongs to the metallo-dependent hydrolases superfamily. CpsB/CapC family.</text>
</comment>
<dbReference type="InterPro" id="IPR016667">
    <property type="entry name" value="Caps_polysacc_synth_CpsB/CapC"/>
</dbReference>
<evidence type="ECO:0000256" key="3">
    <source>
        <dbReference type="ARBA" id="ARBA00022912"/>
    </source>
</evidence>
<name>A0A6C0NXF5_9BACL</name>
<reference evidence="6 7" key="1">
    <citation type="submission" date="2020-02" db="EMBL/GenBank/DDBJ databases">
        <title>Paenibacillus sp. nov., isolated from rhizosphere soil of tomato.</title>
        <authorList>
            <person name="Weon H.-Y."/>
            <person name="Lee S.A."/>
        </authorList>
    </citation>
    <scope>NUCLEOTIDE SEQUENCE [LARGE SCALE GENOMIC DNA]</scope>
    <source>
        <strain evidence="6 7">14171R-81</strain>
    </source>
</reference>
<dbReference type="PANTHER" id="PTHR39181">
    <property type="entry name" value="TYROSINE-PROTEIN PHOSPHATASE YWQE"/>
    <property type="match status" value="1"/>
</dbReference>
<keyword evidence="3 5" id="KW-0904">Protein phosphatase</keyword>
<dbReference type="Proteomes" id="UP000479114">
    <property type="component" value="Chromosome"/>
</dbReference>
<dbReference type="PANTHER" id="PTHR39181:SF1">
    <property type="entry name" value="TYROSINE-PROTEIN PHOSPHATASE YWQE"/>
    <property type="match status" value="1"/>
</dbReference>
<dbReference type="GO" id="GO:0004725">
    <property type="term" value="F:protein tyrosine phosphatase activity"/>
    <property type="evidence" value="ECO:0007669"/>
    <property type="project" value="UniProtKB-UniRule"/>
</dbReference>
<evidence type="ECO:0000313" key="6">
    <source>
        <dbReference type="EMBL" id="QHW30868.1"/>
    </source>
</evidence>
<sequence length="251" mass="28450">MIEIHSHILPGIDDGAQSKDESLEMAIHAVEQGITDIIATPHHGDGTFETPPNIVRRNVEALNEWYSRHSLPIKVHAGQEIRIHADLLDEWEKQQLLTLAGSRYILIELPPSHVPSYLNDMIHELRVRGLVPVIAHPERNKEAIASPSLMSSWIEQGALCQLTSHSLTGYFGRKIQKLSLQLCKSSMIHFVSSDAHHNQQRNFALEAAFRIIERSIGKDVVGRYIEYGARLLQNEEIVIDSPGKVRRKLFW</sequence>